<evidence type="ECO:0000256" key="6">
    <source>
        <dbReference type="ARBA" id="ARBA00022491"/>
    </source>
</evidence>
<dbReference type="RefSeq" id="WP_042627157.1">
    <property type="nucleotide sequence ID" value="NZ_CP002581.1"/>
</dbReference>
<evidence type="ECO:0000256" key="14">
    <source>
        <dbReference type="RuleBase" id="RU364037"/>
    </source>
</evidence>
<comment type="subcellular location">
    <subcellularLocation>
        <location evidence="1 14">Cytoplasm</location>
    </subcellularLocation>
</comment>
<dbReference type="AlphaFoldDB" id="A0A0B6RYR5"/>
<dbReference type="InterPro" id="IPR002481">
    <property type="entry name" value="FUR"/>
</dbReference>
<dbReference type="GO" id="GO:0000976">
    <property type="term" value="F:transcription cis-regulatory region binding"/>
    <property type="evidence" value="ECO:0007669"/>
    <property type="project" value="TreeGrafter"/>
</dbReference>
<comment type="subunit">
    <text evidence="3 14">Homodimer.</text>
</comment>
<accession>A0A0B6RYR5</accession>
<dbReference type="GO" id="GO:1900705">
    <property type="term" value="P:negative regulation of siderophore biosynthetic process"/>
    <property type="evidence" value="ECO:0007669"/>
    <property type="project" value="TreeGrafter"/>
</dbReference>
<comment type="cofactor">
    <cofactor evidence="12">
        <name>Zn(2+)</name>
        <dbReference type="ChEBI" id="CHEBI:29105"/>
    </cofactor>
    <text evidence="12">Binds 1 zinc ion per subunit.</text>
</comment>
<keyword evidence="16" id="KW-1185">Reference proteome</keyword>
<gene>
    <name evidence="14 15" type="primary">fur</name>
    <name evidence="15" type="ORF">BGL_2c04440</name>
</gene>
<evidence type="ECO:0000256" key="1">
    <source>
        <dbReference type="ARBA" id="ARBA00004496"/>
    </source>
</evidence>
<evidence type="ECO:0000256" key="4">
    <source>
        <dbReference type="ARBA" id="ARBA00020910"/>
    </source>
</evidence>
<feature type="binding site" evidence="12">
    <location>
        <position position="136"/>
    </location>
    <ligand>
        <name>Zn(2+)</name>
        <dbReference type="ChEBI" id="CHEBI:29105"/>
    </ligand>
</feature>
<dbReference type="GO" id="GO:0045892">
    <property type="term" value="P:negative regulation of DNA-templated transcription"/>
    <property type="evidence" value="ECO:0007669"/>
    <property type="project" value="TreeGrafter"/>
</dbReference>
<dbReference type="PANTHER" id="PTHR33202">
    <property type="entry name" value="ZINC UPTAKE REGULATION PROTEIN"/>
    <property type="match status" value="1"/>
</dbReference>
<keyword evidence="7 12" id="KW-0479">Metal-binding</keyword>
<dbReference type="Gene3D" id="1.10.10.10">
    <property type="entry name" value="Winged helix-like DNA-binding domain superfamily/Winged helix DNA-binding domain"/>
    <property type="match status" value="1"/>
</dbReference>
<dbReference type="InterPro" id="IPR036390">
    <property type="entry name" value="WH_DNA-bd_sf"/>
</dbReference>
<evidence type="ECO:0000256" key="8">
    <source>
        <dbReference type="ARBA" id="ARBA00022833"/>
    </source>
</evidence>
<evidence type="ECO:0000256" key="10">
    <source>
        <dbReference type="ARBA" id="ARBA00023125"/>
    </source>
</evidence>
<evidence type="ECO:0000256" key="3">
    <source>
        <dbReference type="ARBA" id="ARBA00011738"/>
    </source>
</evidence>
<feature type="binding site" evidence="12">
    <location>
        <position position="96"/>
    </location>
    <ligand>
        <name>Zn(2+)</name>
        <dbReference type="ChEBI" id="CHEBI:29105"/>
    </ligand>
</feature>
<evidence type="ECO:0000256" key="5">
    <source>
        <dbReference type="ARBA" id="ARBA00022490"/>
    </source>
</evidence>
<dbReference type="Gene3D" id="3.30.1490.190">
    <property type="match status" value="1"/>
</dbReference>
<evidence type="ECO:0000256" key="11">
    <source>
        <dbReference type="ARBA" id="ARBA00023163"/>
    </source>
</evidence>
<evidence type="ECO:0000313" key="16">
    <source>
        <dbReference type="Proteomes" id="UP000031838"/>
    </source>
</evidence>
<name>A0A0B6RYR5_BURPL</name>
<evidence type="ECO:0000256" key="2">
    <source>
        <dbReference type="ARBA" id="ARBA00007957"/>
    </source>
</evidence>
<dbReference type="GO" id="GO:0008270">
    <property type="term" value="F:zinc ion binding"/>
    <property type="evidence" value="ECO:0007669"/>
    <property type="project" value="TreeGrafter"/>
</dbReference>
<comment type="cofactor">
    <cofactor evidence="13">
        <name>Mn(2+)</name>
        <dbReference type="ChEBI" id="CHEBI:29035"/>
    </cofactor>
    <cofactor evidence="13">
        <name>Fe(2+)</name>
        <dbReference type="ChEBI" id="CHEBI:29033"/>
    </cofactor>
    <text evidence="13">Binds 1 Mn(2+) or Fe(2+) ion per subunit.</text>
</comment>
<dbReference type="GO" id="GO:0005829">
    <property type="term" value="C:cytosol"/>
    <property type="evidence" value="ECO:0007669"/>
    <property type="project" value="TreeGrafter"/>
</dbReference>
<keyword evidence="11 14" id="KW-0804">Transcription</keyword>
<dbReference type="OrthoDB" id="8659436at2"/>
<organism evidence="15 16">
    <name type="scientific">Burkholderia plantarii</name>
    <dbReference type="NCBI Taxonomy" id="41899"/>
    <lineage>
        <taxon>Bacteria</taxon>
        <taxon>Pseudomonadati</taxon>
        <taxon>Pseudomonadota</taxon>
        <taxon>Betaproteobacteria</taxon>
        <taxon>Burkholderiales</taxon>
        <taxon>Burkholderiaceae</taxon>
        <taxon>Burkholderia</taxon>
    </lineage>
</organism>
<feature type="binding site" evidence="12">
    <location>
        <position position="93"/>
    </location>
    <ligand>
        <name>Zn(2+)</name>
        <dbReference type="ChEBI" id="CHEBI:29105"/>
    </ligand>
</feature>
<keyword evidence="13 14" id="KW-0408">Iron</keyword>
<dbReference type="Pfam" id="PF01475">
    <property type="entry name" value="FUR"/>
    <property type="match status" value="1"/>
</dbReference>
<reference evidence="15 16" key="2">
    <citation type="journal article" date="2016" name="Appl. Microbiol. Biotechnol.">
        <title>Mutations improving production and secretion of extracellular lipase by Burkholderia glumae PG1.</title>
        <authorList>
            <person name="Knapp A."/>
            <person name="Voget S."/>
            <person name="Gao R."/>
            <person name="Zaburannyi N."/>
            <person name="Krysciak D."/>
            <person name="Breuer M."/>
            <person name="Hauer B."/>
            <person name="Streit W.R."/>
            <person name="Muller R."/>
            <person name="Daniel R."/>
            <person name="Jaeger K.E."/>
        </authorList>
    </citation>
    <scope>NUCLEOTIDE SEQUENCE [LARGE SCALE GENOMIC DNA]</scope>
    <source>
        <strain evidence="15 16">PG1</strain>
    </source>
</reference>
<proteinExistence type="inferred from homology"/>
<evidence type="ECO:0000256" key="12">
    <source>
        <dbReference type="PIRSR" id="PIRSR602481-1"/>
    </source>
</evidence>
<dbReference type="KEGG" id="bgp:BGL_2c04440"/>
<keyword evidence="9 14" id="KW-0805">Transcription regulation</keyword>
<dbReference type="InterPro" id="IPR036388">
    <property type="entry name" value="WH-like_DNA-bd_sf"/>
</dbReference>
<evidence type="ECO:0000256" key="9">
    <source>
        <dbReference type="ARBA" id="ARBA00023015"/>
    </source>
</evidence>
<keyword evidence="6 14" id="KW-0678">Repressor</keyword>
<sequence>MNVIFSALKKAHMRPTATRVAVYRLFHEAPTTHFTADQVFRRLVDQDESFNLSSIYRALGSLQEASLIIGSSLGMSKVIYELNRGEQHIHLVCTHCDAIRDIHDPVFERQQARIAKAYDFRYLSYNHVVFGICSACMHAADKKKH</sequence>
<dbReference type="CDD" id="cd07153">
    <property type="entry name" value="Fur_like"/>
    <property type="match status" value="1"/>
</dbReference>
<dbReference type="EMBL" id="CP002581">
    <property type="protein sequence ID" value="AJK48533.1"/>
    <property type="molecule type" value="Genomic_DNA"/>
</dbReference>
<feature type="binding site" evidence="12">
    <location>
        <position position="133"/>
    </location>
    <ligand>
        <name>Zn(2+)</name>
        <dbReference type="ChEBI" id="CHEBI:29105"/>
    </ligand>
</feature>
<evidence type="ECO:0000256" key="7">
    <source>
        <dbReference type="ARBA" id="ARBA00022723"/>
    </source>
</evidence>
<evidence type="ECO:0000313" key="15">
    <source>
        <dbReference type="EMBL" id="AJK48533.1"/>
    </source>
</evidence>
<dbReference type="SUPFAM" id="SSF46785">
    <property type="entry name" value="Winged helix' DNA-binding domain"/>
    <property type="match status" value="1"/>
</dbReference>
<protein>
    <recommendedName>
        <fullName evidence="4 14">Ferric uptake regulation protein</fullName>
    </recommendedName>
</protein>
<dbReference type="HOGENOM" id="CLU_096072_3_3_4"/>
<feature type="binding site" evidence="13">
    <location>
        <position position="108"/>
    </location>
    <ligand>
        <name>Fe cation</name>
        <dbReference type="ChEBI" id="CHEBI:24875"/>
    </ligand>
</feature>
<reference evidence="16" key="1">
    <citation type="submission" date="2011-03" db="EMBL/GenBank/DDBJ databases">
        <authorList>
            <person name="Voget S."/>
            <person name="Streit W.R."/>
            <person name="Jaeger K.E."/>
            <person name="Daniel R."/>
        </authorList>
    </citation>
    <scope>NUCLEOTIDE SEQUENCE [LARGE SCALE GENOMIC DNA]</scope>
    <source>
        <strain evidence="16">PG1</strain>
    </source>
</reference>
<keyword evidence="8 12" id="KW-0862">Zinc</keyword>
<evidence type="ECO:0000256" key="13">
    <source>
        <dbReference type="PIRSR" id="PIRSR602481-2"/>
    </source>
</evidence>
<keyword evidence="10 14" id="KW-0238">DNA-binding</keyword>
<dbReference type="GO" id="GO:0003700">
    <property type="term" value="F:DNA-binding transcription factor activity"/>
    <property type="evidence" value="ECO:0007669"/>
    <property type="project" value="UniProtKB-UniRule"/>
</dbReference>
<dbReference type="InterPro" id="IPR043135">
    <property type="entry name" value="Fur_C"/>
</dbReference>
<dbReference type="PANTHER" id="PTHR33202:SF2">
    <property type="entry name" value="FERRIC UPTAKE REGULATION PROTEIN"/>
    <property type="match status" value="1"/>
</dbReference>
<keyword evidence="5 14" id="KW-0963">Cytoplasm</keyword>
<dbReference type="Proteomes" id="UP000031838">
    <property type="component" value="Chromosome 2"/>
</dbReference>
<comment type="similarity">
    <text evidence="2 14">Belongs to the Fur family.</text>
</comment>